<dbReference type="InterPro" id="IPR001107">
    <property type="entry name" value="Band_7"/>
</dbReference>
<dbReference type="GO" id="GO:0032933">
    <property type="term" value="P:SREBP signaling pathway"/>
    <property type="evidence" value="ECO:0007669"/>
    <property type="project" value="TreeGrafter"/>
</dbReference>
<keyword evidence="2" id="KW-0812">Transmembrane</keyword>
<evidence type="ECO:0000259" key="9">
    <source>
        <dbReference type="SMART" id="SM00244"/>
    </source>
</evidence>
<name>A0A5E8CMC8_9ZZZZ</name>
<dbReference type="GO" id="GO:0005789">
    <property type="term" value="C:endoplasmic reticulum membrane"/>
    <property type="evidence" value="ECO:0007669"/>
    <property type="project" value="UniProtKB-SubCell"/>
</dbReference>
<evidence type="ECO:0000256" key="5">
    <source>
        <dbReference type="ARBA" id="ARBA00022989"/>
    </source>
</evidence>
<feature type="domain" description="Band 7" evidence="9">
    <location>
        <begin position="23"/>
        <end position="191"/>
    </location>
</feature>
<dbReference type="PANTHER" id="PTHR15351">
    <property type="entry name" value="ERLIN (ER LIPID RAFT ASSOCIATED PROTEIN) HOMOLOG"/>
    <property type="match status" value="1"/>
</dbReference>
<gene>
    <name evidence="10" type="ORF">CPAV1605_1487</name>
</gene>
<dbReference type="GO" id="GO:0015485">
    <property type="term" value="F:cholesterol binding"/>
    <property type="evidence" value="ECO:0007669"/>
    <property type="project" value="TreeGrafter"/>
</dbReference>
<evidence type="ECO:0000256" key="1">
    <source>
        <dbReference type="ARBA" id="ARBA00004648"/>
    </source>
</evidence>
<organism evidence="10">
    <name type="scientific">seawater metagenome</name>
    <dbReference type="NCBI Taxonomy" id="1561972"/>
    <lineage>
        <taxon>unclassified sequences</taxon>
        <taxon>metagenomes</taxon>
        <taxon>ecological metagenomes</taxon>
    </lineage>
</organism>
<proteinExistence type="predicted"/>
<dbReference type="GO" id="GO:0031625">
    <property type="term" value="F:ubiquitin protein ligase binding"/>
    <property type="evidence" value="ECO:0007669"/>
    <property type="project" value="InterPro"/>
</dbReference>
<keyword evidence="4" id="KW-0735">Signal-anchor</keyword>
<dbReference type="InterPro" id="IPR033294">
    <property type="entry name" value="Erlin1/2"/>
</dbReference>
<dbReference type="EMBL" id="CABVLZ010000010">
    <property type="protein sequence ID" value="VVU95732.1"/>
    <property type="molecule type" value="Genomic_DNA"/>
</dbReference>
<dbReference type="SMART" id="SM00244">
    <property type="entry name" value="PHB"/>
    <property type="match status" value="1"/>
</dbReference>
<evidence type="ECO:0000256" key="7">
    <source>
        <dbReference type="ARBA" id="ARBA00023180"/>
    </source>
</evidence>
<keyword evidence="5" id="KW-1133">Transmembrane helix</keyword>
<evidence type="ECO:0000256" key="4">
    <source>
        <dbReference type="ARBA" id="ARBA00022968"/>
    </source>
</evidence>
<keyword evidence="7" id="KW-0325">Glycoprotein</keyword>
<dbReference type="AlphaFoldDB" id="A0A5E8CMC8"/>
<evidence type="ECO:0000313" key="10">
    <source>
        <dbReference type="EMBL" id="VVU95732.1"/>
    </source>
</evidence>
<protein>
    <recommendedName>
        <fullName evidence="9">Band 7 domain-containing protein</fullName>
    </recommendedName>
</protein>
<evidence type="ECO:0000256" key="6">
    <source>
        <dbReference type="ARBA" id="ARBA00023136"/>
    </source>
</evidence>
<dbReference type="Pfam" id="PF01145">
    <property type="entry name" value="Band_7"/>
    <property type="match status" value="1"/>
</dbReference>
<keyword evidence="8" id="KW-0175">Coiled coil</keyword>
<reference evidence="10" key="1">
    <citation type="submission" date="2019-09" db="EMBL/GenBank/DDBJ databases">
        <authorList>
            <person name="Needham M D."/>
        </authorList>
    </citation>
    <scope>NUCLEOTIDE SEQUENCE</scope>
</reference>
<evidence type="ECO:0000256" key="8">
    <source>
        <dbReference type="SAM" id="Coils"/>
    </source>
</evidence>
<evidence type="ECO:0000256" key="3">
    <source>
        <dbReference type="ARBA" id="ARBA00022824"/>
    </source>
</evidence>
<comment type="subcellular location">
    <subcellularLocation>
        <location evidence="1">Endoplasmic reticulum membrane</location>
        <topology evidence="1">Single-pass type II membrane protein</topology>
    </subcellularLocation>
</comment>
<sequence length="330" mass="37266">MFTNMKIIVITSILSLLTPINAFFFTSVPEGYVGIYYRMGGSLMETTSDPGFYLKYPWPVTSGSEIEIRPQTDTLDNVKCGASDGTQLYFETVDVGNHLIPSKVHSTVKRFGEGYDTYLIKDKVRHQINVICSSMTSQEIAIDKFDTLDDSLKAFLQEENEKENSGVVVDFVRLSKPVLPLDLQRNYDRIANEKTALKVAKEENLKIEQEQKNKILIVEKTAEAERVKAEKENEIALQKAINAEEVATIQNRILKDREEAKANAILFTKQKEAAGNSVLLTHNYVELERARALASNAKHYFGDVPNALFLKDTEDRFTPPESAYHTSQDL</sequence>
<dbReference type="PANTHER" id="PTHR15351:SF3">
    <property type="entry name" value="ERLIN"/>
    <property type="match status" value="1"/>
</dbReference>
<keyword evidence="6" id="KW-0472">Membrane</keyword>
<feature type="coiled-coil region" evidence="8">
    <location>
        <begin position="190"/>
        <end position="246"/>
    </location>
</feature>
<evidence type="ECO:0000256" key="2">
    <source>
        <dbReference type="ARBA" id="ARBA00022692"/>
    </source>
</evidence>
<keyword evidence="3" id="KW-0256">Endoplasmic reticulum</keyword>
<accession>A0A5E8CMC8</accession>